<keyword evidence="2" id="KW-0067">ATP-binding</keyword>
<dbReference type="InterPro" id="IPR009057">
    <property type="entry name" value="Homeodomain-like_sf"/>
</dbReference>
<keyword evidence="1" id="KW-0547">Nucleotide-binding</keyword>
<dbReference type="GO" id="GO:0005524">
    <property type="term" value="F:ATP binding"/>
    <property type="evidence" value="ECO:0007669"/>
    <property type="project" value="UniProtKB-KW"/>
</dbReference>
<dbReference type="InterPro" id="IPR002078">
    <property type="entry name" value="Sigma_54_int"/>
</dbReference>
<dbReference type="InterPro" id="IPR002197">
    <property type="entry name" value="HTH_Fis"/>
</dbReference>
<dbReference type="NCBIfam" id="TIGR00229">
    <property type="entry name" value="sensory_box"/>
    <property type="match status" value="1"/>
</dbReference>
<feature type="domain" description="Sigma-54 factor interaction" evidence="5">
    <location>
        <begin position="248"/>
        <end position="476"/>
    </location>
</feature>
<dbReference type="STRING" id="393762.SAMN05660472_02929"/>
<protein>
    <submittedName>
        <fullName evidence="7">Arginine utilization regulatory protein</fullName>
    </submittedName>
</protein>
<dbReference type="Gene3D" id="1.10.10.60">
    <property type="entry name" value="Homeodomain-like"/>
    <property type="match status" value="1"/>
</dbReference>
<dbReference type="SUPFAM" id="SSF46689">
    <property type="entry name" value="Homeodomain-like"/>
    <property type="match status" value="1"/>
</dbReference>
<dbReference type="PROSITE" id="PS50045">
    <property type="entry name" value="SIGMA54_INTERACT_4"/>
    <property type="match status" value="1"/>
</dbReference>
<dbReference type="GO" id="GO:0043565">
    <property type="term" value="F:sequence-specific DNA binding"/>
    <property type="evidence" value="ECO:0007669"/>
    <property type="project" value="InterPro"/>
</dbReference>
<dbReference type="CDD" id="cd00130">
    <property type="entry name" value="PAS"/>
    <property type="match status" value="1"/>
</dbReference>
<name>A0A1G9IRC2_9FIRM</name>
<evidence type="ECO:0000313" key="7">
    <source>
        <dbReference type="EMBL" id="SDL27615.1"/>
    </source>
</evidence>
<dbReference type="InterPro" id="IPR058031">
    <property type="entry name" value="AAA_lid_NorR"/>
</dbReference>
<evidence type="ECO:0000256" key="3">
    <source>
        <dbReference type="ARBA" id="ARBA00023015"/>
    </source>
</evidence>
<dbReference type="InterPro" id="IPR027417">
    <property type="entry name" value="P-loop_NTPase"/>
</dbReference>
<dbReference type="InterPro" id="IPR025662">
    <property type="entry name" value="Sigma_54_int_dom_ATP-bd_1"/>
</dbReference>
<evidence type="ECO:0000259" key="5">
    <source>
        <dbReference type="PROSITE" id="PS50045"/>
    </source>
</evidence>
<dbReference type="SUPFAM" id="SSF52540">
    <property type="entry name" value="P-loop containing nucleoside triphosphate hydrolases"/>
    <property type="match status" value="1"/>
</dbReference>
<accession>A0A1G9IRC2</accession>
<feature type="domain" description="PAS" evidence="6">
    <location>
        <begin position="99"/>
        <end position="174"/>
    </location>
</feature>
<evidence type="ECO:0000256" key="4">
    <source>
        <dbReference type="ARBA" id="ARBA00023163"/>
    </source>
</evidence>
<gene>
    <name evidence="7" type="ORF">SAMN05660472_02929</name>
</gene>
<keyword evidence="4" id="KW-0804">Transcription</keyword>
<dbReference type="Gene3D" id="3.40.50.300">
    <property type="entry name" value="P-loop containing nucleotide triphosphate hydrolases"/>
    <property type="match status" value="1"/>
</dbReference>
<dbReference type="Proteomes" id="UP000198718">
    <property type="component" value="Unassembled WGS sequence"/>
</dbReference>
<dbReference type="SMART" id="SM00091">
    <property type="entry name" value="PAS"/>
    <property type="match status" value="2"/>
</dbReference>
<dbReference type="Gene3D" id="1.10.8.60">
    <property type="match status" value="1"/>
</dbReference>
<dbReference type="PRINTS" id="PR01590">
    <property type="entry name" value="HTHFIS"/>
</dbReference>
<dbReference type="SUPFAM" id="SSF55785">
    <property type="entry name" value="PYP-like sensor domain (PAS domain)"/>
    <property type="match status" value="1"/>
</dbReference>
<evidence type="ECO:0000256" key="1">
    <source>
        <dbReference type="ARBA" id="ARBA00022741"/>
    </source>
</evidence>
<sequence length="567" mass="65572">MENSIYKILEWVDKPVLMVDKEDCIIWLNKTARNLLDGDLLQGRYFYGEFLKQRETMSGIKDIVMYAGNRYLLEKEALPTDDYSVYYLKNQMLTEYEVKEAYYETILEHISEGILGSDGEGKVILYNKAAEEIEGLKAQDILNRHLDEIYISNAQEGSEHEKVRDTGKPILNQYRNFALCDRMGHYISYNTYPVQKDGKIMGAVTISRNEKRLQELIFETIELKRKIACSHDRAQSKENSTAYTFENIIGNSKETSELIREAQMMAMVDSNILVIGETGTGKEVFAQSIHHFSKKSKQPFIAINCSAIPENLLESILFGTVKGAYTGAQDSTGLLEDAGEGTLFLDELNSMPLAMQSKLLRVLQEKKVRKVGGSKLFPVNCRIISAVNEDPKNLMDTGRLRKDLFYRVSSLVLYLPPLRERKRDIEALIQYFIERYNRILQKNVRGVSDELKEILLGYNWPGNIRELEYVIENLMIRSGINEQLMVEDIPPYLRSDLTKINYEQLMMERREKQGSLKEILEEIERELIVNTLEETNWNVTKAAEKLQILRQSLRCKMIRLNIVREQK</sequence>
<dbReference type="PANTHER" id="PTHR32071">
    <property type="entry name" value="TRANSCRIPTIONAL REGULATORY PROTEIN"/>
    <property type="match status" value="1"/>
</dbReference>
<organism evidence="7 8">
    <name type="scientific">Natronincola ferrireducens</name>
    <dbReference type="NCBI Taxonomy" id="393762"/>
    <lineage>
        <taxon>Bacteria</taxon>
        <taxon>Bacillati</taxon>
        <taxon>Bacillota</taxon>
        <taxon>Clostridia</taxon>
        <taxon>Peptostreptococcales</taxon>
        <taxon>Natronincolaceae</taxon>
        <taxon>Natronincola</taxon>
    </lineage>
</organism>
<dbReference type="PANTHER" id="PTHR32071:SF74">
    <property type="entry name" value="TRANSCRIPTIONAL ACTIVATOR ROCR"/>
    <property type="match status" value="1"/>
</dbReference>
<dbReference type="Pfam" id="PF02954">
    <property type="entry name" value="HTH_8"/>
    <property type="match status" value="1"/>
</dbReference>
<dbReference type="SMART" id="SM00382">
    <property type="entry name" value="AAA"/>
    <property type="match status" value="1"/>
</dbReference>
<dbReference type="InterPro" id="IPR003593">
    <property type="entry name" value="AAA+_ATPase"/>
</dbReference>
<dbReference type="Pfam" id="PF25601">
    <property type="entry name" value="AAA_lid_14"/>
    <property type="match status" value="1"/>
</dbReference>
<dbReference type="InterPro" id="IPR035965">
    <property type="entry name" value="PAS-like_dom_sf"/>
</dbReference>
<dbReference type="CDD" id="cd00009">
    <property type="entry name" value="AAA"/>
    <property type="match status" value="1"/>
</dbReference>
<dbReference type="PROSITE" id="PS50112">
    <property type="entry name" value="PAS"/>
    <property type="match status" value="1"/>
</dbReference>
<dbReference type="Pfam" id="PF00158">
    <property type="entry name" value="Sigma54_activat"/>
    <property type="match status" value="1"/>
</dbReference>
<keyword evidence="8" id="KW-1185">Reference proteome</keyword>
<reference evidence="7 8" key="1">
    <citation type="submission" date="2016-10" db="EMBL/GenBank/DDBJ databases">
        <authorList>
            <person name="de Groot N.N."/>
        </authorList>
    </citation>
    <scope>NUCLEOTIDE SEQUENCE [LARGE SCALE GENOMIC DNA]</scope>
    <source>
        <strain evidence="7 8">DSM 18346</strain>
    </source>
</reference>
<evidence type="ECO:0000256" key="2">
    <source>
        <dbReference type="ARBA" id="ARBA00022840"/>
    </source>
</evidence>
<dbReference type="EMBL" id="FNFP01000012">
    <property type="protein sequence ID" value="SDL27615.1"/>
    <property type="molecule type" value="Genomic_DNA"/>
</dbReference>
<dbReference type="Gene3D" id="3.30.450.20">
    <property type="entry name" value="PAS domain"/>
    <property type="match status" value="1"/>
</dbReference>
<evidence type="ECO:0000313" key="8">
    <source>
        <dbReference type="Proteomes" id="UP000198718"/>
    </source>
</evidence>
<dbReference type="Pfam" id="PF00989">
    <property type="entry name" value="PAS"/>
    <property type="match status" value="1"/>
</dbReference>
<keyword evidence="3" id="KW-0805">Transcription regulation</keyword>
<dbReference type="InterPro" id="IPR000014">
    <property type="entry name" value="PAS"/>
</dbReference>
<dbReference type="GO" id="GO:0006355">
    <property type="term" value="P:regulation of DNA-templated transcription"/>
    <property type="evidence" value="ECO:0007669"/>
    <property type="project" value="InterPro"/>
</dbReference>
<dbReference type="PROSITE" id="PS00675">
    <property type="entry name" value="SIGMA54_INTERACT_1"/>
    <property type="match status" value="1"/>
</dbReference>
<evidence type="ECO:0000259" key="6">
    <source>
        <dbReference type="PROSITE" id="PS50112"/>
    </source>
</evidence>
<proteinExistence type="predicted"/>
<dbReference type="FunFam" id="3.40.50.300:FF:000006">
    <property type="entry name" value="DNA-binding transcriptional regulator NtrC"/>
    <property type="match status" value="1"/>
</dbReference>
<dbReference type="AlphaFoldDB" id="A0A1G9IRC2"/>
<dbReference type="InterPro" id="IPR013767">
    <property type="entry name" value="PAS_fold"/>
</dbReference>